<dbReference type="AlphaFoldDB" id="A0A939RVW6"/>
<gene>
    <name evidence="1" type="ORF">J4G33_09560</name>
</gene>
<protein>
    <submittedName>
        <fullName evidence="1">Uncharacterized protein</fullName>
    </submittedName>
</protein>
<dbReference type="Proteomes" id="UP000664209">
    <property type="component" value="Unassembled WGS sequence"/>
</dbReference>
<dbReference type="RefSeq" id="WP_208055735.1">
    <property type="nucleotide sequence ID" value="NZ_JAGEMK010000004.1"/>
</dbReference>
<organism evidence="1 2">
    <name type="scientific">Actinotalea soli</name>
    <dbReference type="NCBI Taxonomy" id="2819234"/>
    <lineage>
        <taxon>Bacteria</taxon>
        <taxon>Bacillati</taxon>
        <taxon>Actinomycetota</taxon>
        <taxon>Actinomycetes</taxon>
        <taxon>Micrococcales</taxon>
        <taxon>Cellulomonadaceae</taxon>
        <taxon>Actinotalea</taxon>
    </lineage>
</organism>
<evidence type="ECO:0000313" key="1">
    <source>
        <dbReference type="EMBL" id="MBO1752048.1"/>
    </source>
</evidence>
<reference evidence="1" key="1">
    <citation type="submission" date="2021-03" db="EMBL/GenBank/DDBJ databases">
        <title>Actinotalea soli sp. nov., isolated from soil.</title>
        <authorList>
            <person name="Ping W."/>
            <person name="Zhang J."/>
        </authorList>
    </citation>
    <scope>NUCLEOTIDE SEQUENCE</scope>
    <source>
        <strain evidence="1">BY-33</strain>
    </source>
</reference>
<dbReference type="InterPro" id="IPR045773">
    <property type="entry name" value="DUF6226"/>
</dbReference>
<proteinExistence type="predicted"/>
<comment type="caution">
    <text evidence="1">The sequence shown here is derived from an EMBL/GenBank/DDBJ whole genome shotgun (WGS) entry which is preliminary data.</text>
</comment>
<accession>A0A939RVW6</accession>
<evidence type="ECO:0000313" key="2">
    <source>
        <dbReference type="Proteomes" id="UP000664209"/>
    </source>
</evidence>
<dbReference type="Pfam" id="PF19736">
    <property type="entry name" value="DUF6226"/>
    <property type="match status" value="1"/>
</dbReference>
<sequence length="225" mass="24382">METTVADLQALVLARYERLDLPSWPDPRPDGGSPREEEYSRVTDPGRYRIVHERARVWAAVLAEVLGASVEEIVPSTGRDGRPEFDRGLRLTPQRRDALALLLLERDVAQDEADATLAVLEVCVTRPGVVVALQPDCGCDACDSGSQDLLEAVDAAVVDVVGGPFVVLQGRTWHAQWHPGGGSASSDGRGPEFDVAFDLCRRLAAGETVHLPRHTEAFHGSSWLG</sequence>
<dbReference type="EMBL" id="JAGEMK010000004">
    <property type="protein sequence ID" value="MBO1752048.1"/>
    <property type="molecule type" value="Genomic_DNA"/>
</dbReference>
<name>A0A939RVW6_9CELL</name>
<keyword evidence="2" id="KW-1185">Reference proteome</keyword>